<dbReference type="EMBL" id="CP060139">
    <property type="protein sequence ID" value="QNR24731.1"/>
    <property type="molecule type" value="Genomic_DNA"/>
</dbReference>
<feature type="transmembrane region" description="Helical" evidence="7">
    <location>
        <begin position="48"/>
        <end position="66"/>
    </location>
</feature>
<dbReference type="InterPro" id="IPR036890">
    <property type="entry name" value="HATPase_C_sf"/>
</dbReference>
<keyword evidence="7" id="KW-0472">Membrane</keyword>
<keyword evidence="5 9" id="KW-0418">Kinase</keyword>
<dbReference type="SUPFAM" id="SSF47384">
    <property type="entry name" value="Homodimeric domain of signal transducing histidine kinase"/>
    <property type="match status" value="1"/>
</dbReference>
<feature type="transmembrane region" description="Helical" evidence="7">
    <location>
        <begin position="21"/>
        <end position="42"/>
    </location>
</feature>
<protein>
    <recommendedName>
        <fullName evidence="2">histidine kinase</fullName>
        <ecNumber evidence="2">2.7.13.3</ecNumber>
    </recommendedName>
</protein>
<evidence type="ECO:0000259" key="8">
    <source>
        <dbReference type="PROSITE" id="PS50109"/>
    </source>
</evidence>
<feature type="domain" description="Histidine kinase" evidence="8">
    <location>
        <begin position="215"/>
        <end position="429"/>
    </location>
</feature>
<reference evidence="9 10" key="1">
    <citation type="submission" date="2020-08" db="EMBL/GenBank/DDBJ databases">
        <title>Croceimicrobium hydrocarbonivorans gen. nov., sp. nov., a novel marine bacterium isolated from a bacterial consortium that degrades polyethylene terephthalate.</title>
        <authorList>
            <person name="Liu R."/>
        </authorList>
    </citation>
    <scope>NUCLEOTIDE SEQUENCE [LARGE SCALE GENOMIC DNA]</scope>
    <source>
        <strain evidence="9 10">A20-9</strain>
    </source>
</reference>
<evidence type="ECO:0000256" key="2">
    <source>
        <dbReference type="ARBA" id="ARBA00012438"/>
    </source>
</evidence>
<comment type="catalytic activity">
    <reaction evidence="1">
        <text>ATP + protein L-histidine = ADP + protein N-phospho-L-histidine.</text>
        <dbReference type="EC" id="2.7.13.3"/>
    </reaction>
</comment>
<dbReference type="RefSeq" id="WP_210759258.1">
    <property type="nucleotide sequence ID" value="NZ_CP060139.1"/>
</dbReference>
<dbReference type="InterPro" id="IPR004358">
    <property type="entry name" value="Sig_transdc_His_kin-like_C"/>
</dbReference>
<accession>A0A7H0VG83</accession>
<dbReference type="KEGG" id="chyd:H4K34_02495"/>
<dbReference type="InterPro" id="IPR005467">
    <property type="entry name" value="His_kinase_dom"/>
</dbReference>
<feature type="transmembrane region" description="Helical" evidence="7">
    <location>
        <begin position="97"/>
        <end position="115"/>
    </location>
</feature>
<dbReference type="PRINTS" id="PR00344">
    <property type="entry name" value="BCTRLSENSOR"/>
</dbReference>
<dbReference type="InterPro" id="IPR003594">
    <property type="entry name" value="HATPase_dom"/>
</dbReference>
<dbReference type="GO" id="GO:0000155">
    <property type="term" value="F:phosphorelay sensor kinase activity"/>
    <property type="evidence" value="ECO:0007669"/>
    <property type="project" value="InterPro"/>
</dbReference>
<dbReference type="EC" id="2.7.13.3" evidence="2"/>
<dbReference type="CDD" id="cd00075">
    <property type="entry name" value="HATPase"/>
    <property type="match status" value="1"/>
</dbReference>
<feature type="transmembrane region" description="Helical" evidence="7">
    <location>
        <begin position="124"/>
        <end position="143"/>
    </location>
</feature>
<evidence type="ECO:0000313" key="10">
    <source>
        <dbReference type="Proteomes" id="UP000516305"/>
    </source>
</evidence>
<dbReference type="PROSITE" id="PS51257">
    <property type="entry name" value="PROKAR_LIPOPROTEIN"/>
    <property type="match status" value="1"/>
</dbReference>
<dbReference type="Gene3D" id="1.10.287.130">
    <property type="match status" value="1"/>
</dbReference>
<dbReference type="SUPFAM" id="SSF55874">
    <property type="entry name" value="ATPase domain of HSP90 chaperone/DNA topoisomerase II/histidine kinase"/>
    <property type="match status" value="1"/>
</dbReference>
<evidence type="ECO:0000256" key="7">
    <source>
        <dbReference type="SAM" id="Phobius"/>
    </source>
</evidence>
<dbReference type="PANTHER" id="PTHR43047">
    <property type="entry name" value="TWO-COMPONENT HISTIDINE PROTEIN KINASE"/>
    <property type="match status" value="1"/>
</dbReference>
<keyword evidence="3" id="KW-0597">Phosphoprotein</keyword>
<evidence type="ECO:0000256" key="6">
    <source>
        <dbReference type="SAM" id="Coils"/>
    </source>
</evidence>
<dbReference type="InterPro" id="IPR003661">
    <property type="entry name" value="HisK_dim/P_dom"/>
</dbReference>
<dbReference type="InterPro" id="IPR036097">
    <property type="entry name" value="HisK_dim/P_sf"/>
</dbReference>
<evidence type="ECO:0000256" key="4">
    <source>
        <dbReference type="ARBA" id="ARBA00022679"/>
    </source>
</evidence>
<feature type="transmembrane region" description="Helical" evidence="7">
    <location>
        <begin position="73"/>
        <end position="91"/>
    </location>
</feature>
<proteinExistence type="predicted"/>
<keyword evidence="7" id="KW-1133">Transmembrane helix</keyword>
<dbReference type="PANTHER" id="PTHR43047:SF72">
    <property type="entry name" value="OSMOSENSING HISTIDINE PROTEIN KINASE SLN1"/>
    <property type="match status" value="1"/>
</dbReference>
<dbReference type="PROSITE" id="PS50109">
    <property type="entry name" value="HIS_KIN"/>
    <property type="match status" value="1"/>
</dbReference>
<evidence type="ECO:0000256" key="1">
    <source>
        <dbReference type="ARBA" id="ARBA00000085"/>
    </source>
</evidence>
<evidence type="ECO:0000313" key="9">
    <source>
        <dbReference type="EMBL" id="QNR24731.1"/>
    </source>
</evidence>
<dbReference type="Pfam" id="PF02518">
    <property type="entry name" value="HATPase_c"/>
    <property type="match status" value="1"/>
</dbReference>
<organism evidence="9 10">
    <name type="scientific">Croceimicrobium hydrocarbonivorans</name>
    <dbReference type="NCBI Taxonomy" id="2761580"/>
    <lineage>
        <taxon>Bacteria</taxon>
        <taxon>Pseudomonadati</taxon>
        <taxon>Bacteroidota</taxon>
        <taxon>Flavobacteriia</taxon>
        <taxon>Flavobacteriales</taxon>
        <taxon>Owenweeksiaceae</taxon>
        <taxon>Croceimicrobium</taxon>
    </lineage>
</organism>
<keyword evidence="4" id="KW-0808">Transferase</keyword>
<evidence type="ECO:0000256" key="3">
    <source>
        <dbReference type="ARBA" id="ARBA00022553"/>
    </source>
</evidence>
<keyword evidence="6" id="KW-0175">Coiled coil</keyword>
<name>A0A7H0VG83_9FLAO</name>
<dbReference type="Proteomes" id="UP000516305">
    <property type="component" value="Chromosome"/>
</dbReference>
<gene>
    <name evidence="9" type="ORF">H4K34_02495</name>
</gene>
<feature type="transmembrane region" description="Helical" evidence="7">
    <location>
        <begin position="149"/>
        <end position="170"/>
    </location>
</feature>
<dbReference type="GO" id="GO:0005886">
    <property type="term" value="C:plasma membrane"/>
    <property type="evidence" value="ECO:0007669"/>
    <property type="project" value="TreeGrafter"/>
</dbReference>
<dbReference type="Pfam" id="PF00512">
    <property type="entry name" value="HisKA"/>
    <property type="match status" value="1"/>
</dbReference>
<dbReference type="CDD" id="cd00082">
    <property type="entry name" value="HisKA"/>
    <property type="match status" value="1"/>
</dbReference>
<dbReference type="GO" id="GO:0009927">
    <property type="term" value="F:histidine phosphotransfer kinase activity"/>
    <property type="evidence" value="ECO:0007669"/>
    <property type="project" value="TreeGrafter"/>
</dbReference>
<dbReference type="Gene3D" id="3.30.565.10">
    <property type="entry name" value="Histidine kinase-like ATPase, C-terminal domain"/>
    <property type="match status" value="1"/>
</dbReference>
<evidence type="ECO:0000256" key="5">
    <source>
        <dbReference type="ARBA" id="ARBA00022777"/>
    </source>
</evidence>
<dbReference type="SMART" id="SM00388">
    <property type="entry name" value="HisKA"/>
    <property type="match status" value="1"/>
</dbReference>
<dbReference type="SMART" id="SM00387">
    <property type="entry name" value="HATPase_c"/>
    <property type="match status" value="1"/>
</dbReference>
<feature type="coiled-coil region" evidence="6">
    <location>
        <begin position="181"/>
        <end position="208"/>
    </location>
</feature>
<dbReference type="AlphaFoldDB" id="A0A7H0VG83"/>
<sequence>MEQYIWKKLGISSSFSIEERLFMSTSFLSACFLILLTLPLYIQQAGRAAFYLLVLGLSLISCYLLVRLWRRLGLAKVLLTLVVLFFSHLIFPLTGFFKGPVVYGIVMFFVLSLVVSKTSLEQRINFIVVLIFGLDLIFYLAPMPDSQTTWVYFLTYFAFTCIFYLGTVYLKMMYDQSTALVGKQKRELEQISQKMEKQMVETKELSAQKDRLFSIIGHDLRSPLSGIEGFLNVMDHGGVPDEERKIMQNELLRLTRNSRALLDNLLRWAKRDTKAYQASRIDYPKLIKMVGEHLRPLSDAKGISLQILIDEGEGAVTGDADMLEMIIRNLISNAIKFTPKGGWIKVRAYEMESELRLEVEDNGIGMTEEQRKKLFSPHREVGLGTNKEKGVGLGLMLCAEFLNYMNGTIEVRSVKDKGTCFTVRIPRVWGESYNV</sequence>
<keyword evidence="10" id="KW-1185">Reference proteome</keyword>
<keyword evidence="7" id="KW-0812">Transmembrane</keyword>